<dbReference type="GO" id="GO:0005886">
    <property type="term" value="C:plasma membrane"/>
    <property type="evidence" value="ECO:0007669"/>
    <property type="project" value="UniProtKB-SubCell"/>
</dbReference>
<evidence type="ECO:0000313" key="6">
    <source>
        <dbReference type="EMBL" id="QLG26154.1"/>
    </source>
</evidence>
<dbReference type="GO" id="GO:0030115">
    <property type="term" value="C:S-layer"/>
    <property type="evidence" value="ECO:0007669"/>
    <property type="project" value="UniProtKB-SubCell"/>
</dbReference>
<protein>
    <submittedName>
        <fullName evidence="6">PGF-CTERM sorting domain-containing protein</fullName>
    </submittedName>
</protein>
<keyword evidence="1" id="KW-0732">Signal</keyword>
<accession>A0A7D5K5Q2</accession>
<feature type="domain" description="DUF7490" evidence="5">
    <location>
        <begin position="166"/>
        <end position="268"/>
    </location>
</feature>
<feature type="domain" description="DUF7490" evidence="5">
    <location>
        <begin position="43"/>
        <end position="147"/>
    </location>
</feature>
<dbReference type="Pfam" id="PF18204">
    <property type="entry name" value="PGF-CTERM"/>
    <property type="match status" value="1"/>
</dbReference>
<feature type="domain" description="PGF-CTERM archaeal protein-sorting signal" evidence="4">
    <location>
        <begin position="311"/>
        <end position="333"/>
    </location>
</feature>
<dbReference type="InterPro" id="IPR026371">
    <property type="entry name" value="PGF_CTERM"/>
</dbReference>
<evidence type="ECO:0000256" key="1">
    <source>
        <dbReference type="ARBA" id="ARBA00022729"/>
    </source>
</evidence>
<evidence type="ECO:0000256" key="3">
    <source>
        <dbReference type="SAM" id="Phobius"/>
    </source>
</evidence>
<evidence type="ECO:0000259" key="5">
    <source>
        <dbReference type="Pfam" id="PF24318"/>
    </source>
</evidence>
<dbReference type="Proteomes" id="UP000509750">
    <property type="component" value="Chromosome"/>
</dbReference>
<dbReference type="RefSeq" id="WP_179167729.1">
    <property type="nucleotide sequence ID" value="NZ_CP058529.1"/>
</dbReference>
<evidence type="ECO:0000259" key="4">
    <source>
        <dbReference type="Pfam" id="PF18204"/>
    </source>
</evidence>
<dbReference type="NCBIfam" id="TIGR04126">
    <property type="entry name" value="PGF_CTERM"/>
    <property type="match status" value="1"/>
</dbReference>
<gene>
    <name evidence="6" type="ORF">HUG10_00750</name>
</gene>
<name>A0A7D5K5Q2_9EURY</name>
<reference evidence="6 7" key="1">
    <citation type="submission" date="2020-07" db="EMBL/GenBank/DDBJ databases">
        <title>Gai3-2, isolated from salt lake.</title>
        <authorList>
            <person name="Cui H."/>
            <person name="Shi X."/>
        </authorList>
    </citation>
    <scope>NUCLEOTIDE SEQUENCE [LARGE SCALE GENOMIC DNA]</scope>
    <source>
        <strain evidence="6 7">Gai3-2</strain>
    </source>
</reference>
<proteinExistence type="predicted"/>
<dbReference type="InterPro" id="IPR055913">
    <property type="entry name" value="DUF7490"/>
</dbReference>
<evidence type="ECO:0000256" key="2">
    <source>
        <dbReference type="SAM" id="MobiDB-lite"/>
    </source>
</evidence>
<organism evidence="6 7">
    <name type="scientific">Halorarum halophilum</name>
    <dbReference type="NCBI Taxonomy" id="2743090"/>
    <lineage>
        <taxon>Archaea</taxon>
        <taxon>Methanobacteriati</taxon>
        <taxon>Methanobacteriota</taxon>
        <taxon>Stenosarchaea group</taxon>
        <taxon>Halobacteria</taxon>
        <taxon>Halobacteriales</taxon>
        <taxon>Haloferacaceae</taxon>
        <taxon>Halorarum</taxon>
    </lineage>
</organism>
<keyword evidence="3" id="KW-1133">Transmembrane helix</keyword>
<dbReference type="Pfam" id="PF24318">
    <property type="entry name" value="DUF7490"/>
    <property type="match status" value="2"/>
</dbReference>
<dbReference type="KEGG" id="halg:HUG10_00750"/>
<keyword evidence="7" id="KW-1185">Reference proteome</keyword>
<feature type="transmembrane region" description="Helical" evidence="3">
    <location>
        <begin position="313"/>
        <end position="330"/>
    </location>
</feature>
<keyword evidence="3" id="KW-0812">Transmembrane</keyword>
<dbReference type="InterPro" id="IPR013783">
    <property type="entry name" value="Ig-like_fold"/>
</dbReference>
<keyword evidence="3" id="KW-0472">Membrane</keyword>
<sequence length="336" mass="35423">MSRERLLAGSAAVVLALALLTATLAPGVLASPAEDDPVRPGPVGVEEVAIAHGDVGGATAELRLHARIDHDRNPTDNVSVRFRAYDAESGLLAAERTVDVGTLTGDASVPVNATLRVDREGGYRLETTVFRDGRRVDRSSTEVRGMEALTPAYAETDVRFTESDVVPPVAVSVDAVEGDRTTLRVAASLTNAGDAPSEDLRVELLLRQADSNLVADRTSVDVGDIRPGRTTDAATTLTVPANYNYYVDAALYKDGVLVDSARSVANLDPRETISANETEREIEFSVGDFADGGGGADRPTNGAEETSYTQTPGFTAALAVVALLAAALFARRRTND</sequence>
<evidence type="ECO:0000313" key="7">
    <source>
        <dbReference type="Proteomes" id="UP000509750"/>
    </source>
</evidence>
<dbReference type="OrthoDB" id="50312at2157"/>
<dbReference type="EMBL" id="CP058529">
    <property type="protein sequence ID" value="QLG26154.1"/>
    <property type="molecule type" value="Genomic_DNA"/>
</dbReference>
<dbReference type="GeneID" id="56027317"/>
<feature type="region of interest" description="Disordered" evidence="2">
    <location>
        <begin position="287"/>
        <end position="308"/>
    </location>
</feature>
<dbReference type="AlphaFoldDB" id="A0A7D5K5Q2"/>
<dbReference type="Gene3D" id="2.60.40.10">
    <property type="entry name" value="Immunoglobulins"/>
    <property type="match status" value="1"/>
</dbReference>